<dbReference type="Proteomes" id="UP000501690">
    <property type="component" value="Linkage Group LG7"/>
</dbReference>
<keyword evidence="3" id="KW-1185">Reference proteome</keyword>
<feature type="coiled-coil region" evidence="1">
    <location>
        <begin position="45"/>
        <end position="72"/>
    </location>
</feature>
<name>A0A4D6MGX3_VIGUN</name>
<dbReference type="InterPro" id="IPR006194">
    <property type="entry name" value="Gly-tRNA-synth_heterodimer"/>
</dbReference>
<gene>
    <name evidence="2" type="ORF">DEO72_LG7g1946</name>
</gene>
<feature type="coiled-coil region" evidence="1">
    <location>
        <begin position="96"/>
        <end position="126"/>
    </location>
</feature>
<evidence type="ECO:0000256" key="1">
    <source>
        <dbReference type="SAM" id="Coils"/>
    </source>
</evidence>
<dbReference type="Gene3D" id="1.10.287.950">
    <property type="entry name" value="Methyl-accepting chemotaxis protein"/>
    <property type="match status" value="1"/>
</dbReference>
<dbReference type="PANTHER" id="PTHR33735:SF14">
    <property type="entry name" value="PHAGE CAPSID SCAFFOLDING PROTEIN (GPO) SERINE PEPTIDASE"/>
    <property type="match status" value="1"/>
</dbReference>
<evidence type="ECO:0000313" key="2">
    <source>
        <dbReference type="EMBL" id="QCE00656.1"/>
    </source>
</evidence>
<keyword evidence="1" id="KW-0175">Coiled coil</keyword>
<dbReference type="GO" id="GO:0005524">
    <property type="term" value="F:ATP binding"/>
    <property type="evidence" value="ECO:0007669"/>
    <property type="project" value="InterPro"/>
</dbReference>
<protein>
    <submittedName>
        <fullName evidence="2">Glycine-tRNA synthetase</fullName>
    </submittedName>
</protein>
<reference evidence="2 3" key="1">
    <citation type="submission" date="2019-04" db="EMBL/GenBank/DDBJ databases">
        <title>An improved genome assembly and genetic linkage map for asparagus bean, Vigna unguiculata ssp. sesquipedialis.</title>
        <authorList>
            <person name="Xia Q."/>
            <person name="Zhang R."/>
            <person name="Dong Y."/>
        </authorList>
    </citation>
    <scope>NUCLEOTIDE SEQUENCE [LARGE SCALE GENOMIC DNA]</scope>
    <source>
        <tissue evidence="2">Leaf</tissue>
    </source>
</reference>
<keyword evidence="2" id="KW-0436">Ligase</keyword>
<dbReference type="AlphaFoldDB" id="A0A4D6MGX3"/>
<proteinExistence type="predicted"/>
<keyword evidence="2" id="KW-0030">Aminoacyl-tRNA synthetase</keyword>
<dbReference type="PANTHER" id="PTHR33735">
    <property type="entry name" value="EXPRESSED PROTEIN"/>
    <property type="match status" value="1"/>
</dbReference>
<dbReference type="SUPFAM" id="SSF109755">
    <property type="entry name" value="PhoU-like"/>
    <property type="match status" value="1"/>
</dbReference>
<organism evidence="2 3">
    <name type="scientific">Vigna unguiculata</name>
    <name type="common">Cowpea</name>
    <dbReference type="NCBI Taxonomy" id="3917"/>
    <lineage>
        <taxon>Eukaryota</taxon>
        <taxon>Viridiplantae</taxon>
        <taxon>Streptophyta</taxon>
        <taxon>Embryophyta</taxon>
        <taxon>Tracheophyta</taxon>
        <taxon>Spermatophyta</taxon>
        <taxon>Magnoliopsida</taxon>
        <taxon>eudicotyledons</taxon>
        <taxon>Gunneridae</taxon>
        <taxon>Pentapetalae</taxon>
        <taxon>rosids</taxon>
        <taxon>fabids</taxon>
        <taxon>Fabales</taxon>
        <taxon>Fabaceae</taxon>
        <taxon>Papilionoideae</taxon>
        <taxon>50 kb inversion clade</taxon>
        <taxon>NPAAA clade</taxon>
        <taxon>indigoferoid/millettioid clade</taxon>
        <taxon>Phaseoleae</taxon>
        <taxon>Vigna</taxon>
    </lineage>
</organism>
<dbReference type="GO" id="GO:0004820">
    <property type="term" value="F:glycine-tRNA ligase activity"/>
    <property type="evidence" value="ECO:0007669"/>
    <property type="project" value="InterPro"/>
</dbReference>
<evidence type="ECO:0000313" key="3">
    <source>
        <dbReference type="Proteomes" id="UP000501690"/>
    </source>
</evidence>
<dbReference type="EMBL" id="CP039351">
    <property type="protein sequence ID" value="QCE00656.1"/>
    <property type="molecule type" value="Genomic_DNA"/>
</dbReference>
<dbReference type="PROSITE" id="PS50861">
    <property type="entry name" value="AA_TRNA_LIGASE_II_GLYAB"/>
    <property type="match status" value="1"/>
</dbReference>
<sequence length="144" mass="16104">MIVYSSIPPPSDSSHGDWNVWIIGTIITALLSFTRGKWGPLVQFKEKIETTIEEAERVADIVEEVAEEVEKVAKGVVKHLPEGKLQNAAELVENAAENVYQHAQNAEDLLEKVEELEKEVDSFFESTILKEESVVPTTDSRDPK</sequence>
<dbReference type="GO" id="GO:0005737">
    <property type="term" value="C:cytoplasm"/>
    <property type="evidence" value="ECO:0007669"/>
    <property type="project" value="InterPro"/>
</dbReference>
<accession>A0A4D6MGX3</accession>
<dbReference type="GO" id="GO:0006426">
    <property type="term" value="P:glycyl-tRNA aminoacylation"/>
    <property type="evidence" value="ECO:0007669"/>
    <property type="project" value="InterPro"/>
</dbReference>